<dbReference type="KEGG" id="psz:PSTAB_3085"/>
<dbReference type="PATRIC" id="fig|316.105.peg.3270"/>
<dbReference type="EMBL" id="CP002881">
    <property type="protein sequence ID" value="AEJ06366.1"/>
    <property type="molecule type" value="Genomic_DNA"/>
</dbReference>
<reference evidence="3" key="3">
    <citation type="submission" date="2011-06" db="EMBL/GenBank/DDBJ databases">
        <title>Complete genome sequence of Pseudomonas stutzeri strain CGMCC 1.1803.</title>
        <authorList>
            <person name="Yan Y."/>
            <person name="Chen M."/>
            <person name="Lu W."/>
            <person name="Zhang W."/>
            <person name="Ping S."/>
            <person name="Lin M."/>
        </authorList>
    </citation>
    <scope>NUCLEOTIDE SEQUENCE [LARGE SCALE GENOMIC DNA]</scope>
    <source>
        <strain evidence="3">ATCC 17588 / DSM 5190 / CCUG 11256 / JCM 5965 / LMG 11199 / NCIMB 11358 / Stanier 221</strain>
    </source>
</reference>
<dbReference type="Proteomes" id="UP000008932">
    <property type="component" value="Chromosome"/>
</dbReference>
<sequence length="57" mass="5872">MITHNGRQNHLPIGIGQRGGDATAQRGNEGVGSAQVYSDSQAPLMGLRALSGLGNLK</sequence>
<accession>A0A0H3Z2B6</accession>
<reference key="2">
    <citation type="submission" date="2011-06" db="EMBL/GenBank/DDBJ databases">
        <title>Complete Genome Sequence of Pseudomonas stutzeri Strain CGMCC 1.1803.</title>
        <authorList>
            <person name="Yan Y."/>
            <person name="Chen M."/>
            <person name="Lu W."/>
            <person name="Zhang W."/>
            <person name="Ping S."/>
            <person name="Lin M."/>
        </authorList>
    </citation>
    <scope>NUCLEOTIDE SEQUENCE</scope>
    <source>
        <strain>ATCC 17588</strain>
    </source>
</reference>
<organism evidence="2 3">
    <name type="scientific">Stutzerimonas stutzeri (strain ATCC 17588 / DSM 5190 / CCUG 11256 / JCM 5965 / LMG 11199 / NBRC 14165 / NCIMB 11358 / Stanier 221)</name>
    <name type="common">Pseudomonas stutzeri</name>
    <dbReference type="NCBI Taxonomy" id="96563"/>
    <lineage>
        <taxon>Bacteria</taxon>
        <taxon>Pseudomonadati</taxon>
        <taxon>Pseudomonadota</taxon>
        <taxon>Gammaproteobacteria</taxon>
        <taxon>Pseudomonadales</taxon>
        <taxon>Pseudomonadaceae</taxon>
        <taxon>Stutzerimonas</taxon>
    </lineage>
</organism>
<feature type="region of interest" description="Disordered" evidence="1">
    <location>
        <begin position="1"/>
        <end position="35"/>
    </location>
</feature>
<evidence type="ECO:0000313" key="2">
    <source>
        <dbReference type="EMBL" id="AEJ06366.1"/>
    </source>
</evidence>
<protein>
    <submittedName>
        <fullName evidence="2">Uncharacterized protein</fullName>
    </submittedName>
</protein>
<name>F8H908_STUS2</name>
<evidence type="ECO:0000256" key="1">
    <source>
        <dbReference type="SAM" id="MobiDB-lite"/>
    </source>
</evidence>
<reference evidence="2 3" key="1">
    <citation type="journal article" date="2011" name="J. Bacteriol.">
        <title>Complete Genome Sequence of the Type Strain Pseudomonas stutzeri CGMCC 1.1803.</title>
        <authorList>
            <person name="Chen M."/>
            <person name="Yan Y."/>
            <person name="Zhang W."/>
            <person name="Lu W."/>
            <person name="Wang J."/>
            <person name="Ping S."/>
            <person name="Lin M."/>
        </authorList>
    </citation>
    <scope>NUCLEOTIDE SEQUENCE [LARGE SCALE GENOMIC DNA]</scope>
    <source>
        <strain evidence="3">ATCC 17588 / DSM 5190 / CCUG 11256 / JCM 5965 / LMG 11199 / NCIMB 11358 / Stanier 221</strain>
    </source>
</reference>
<accession>F8H908</accession>
<dbReference type="HOGENOM" id="CLU_2993440_0_0_6"/>
<proteinExistence type="predicted"/>
<gene>
    <name evidence="2" type="ordered locus">PSTAB_3085</name>
</gene>
<dbReference type="AlphaFoldDB" id="F8H908"/>
<evidence type="ECO:0000313" key="3">
    <source>
        <dbReference type="Proteomes" id="UP000008932"/>
    </source>
</evidence>